<dbReference type="Proteomes" id="UP000315131">
    <property type="component" value="Unassembled WGS sequence"/>
</dbReference>
<feature type="chain" id="PRO_5021772082" description="YtxH domain-containing protein" evidence="2">
    <location>
        <begin position="20"/>
        <end position="81"/>
    </location>
</feature>
<organism evidence="3 4">
    <name type="scientific">Christiangramia sabulilitoris</name>
    <dbReference type="NCBI Taxonomy" id="2583991"/>
    <lineage>
        <taxon>Bacteria</taxon>
        <taxon>Pseudomonadati</taxon>
        <taxon>Bacteroidota</taxon>
        <taxon>Flavobacteriia</taxon>
        <taxon>Flavobacteriales</taxon>
        <taxon>Flavobacteriaceae</taxon>
        <taxon>Christiangramia</taxon>
    </lineage>
</organism>
<feature type="compositionally biased region" description="Basic and acidic residues" evidence="1">
    <location>
        <begin position="29"/>
        <end position="69"/>
    </location>
</feature>
<protein>
    <recommendedName>
        <fullName evidence="5">YtxH domain-containing protein</fullName>
    </recommendedName>
</protein>
<dbReference type="AlphaFoldDB" id="A0A550HZE6"/>
<evidence type="ECO:0000313" key="3">
    <source>
        <dbReference type="EMBL" id="TRO64070.1"/>
    </source>
</evidence>
<evidence type="ECO:0008006" key="5">
    <source>
        <dbReference type="Google" id="ProtNLM"/>
    </source>
</evidence>
<reference evidence="3 4" key="1">
    <citation type="submission" date="2019-06" db="EMBL/GenBank/DDBJ databases">
        <title>Gramella sabulilitoris sp. nov., isolated from a marine sand.</title>
        <authorList>
            <person name="Yoon J.-H."/>
        </authorList>
    </citation>
    <scope>NUCLEOTIDE SEQUENCE [LARGE SCALE GENOMIC DNA]</scope>
    <source>
        <strain evidence="3 4">HSMS-1</strain>
    </source>
</reference>
<dbReference type="PROSITE" id="PS51257">
    <property type="entry name" value="PROKAR_LIPOPROTEIN"/>
    <property type="match status" value="1"/>
</dbReference>
<dbReference type="EMBL" id="VHSF01000003">
    <property type="protein sequence ID" value="TRO64070.1"/>
    <property type="molecule type" value="Genomic_DNA"/>
</dbReference>
<name>A0A550HZE6_9FLAO</name>
<proteinExistence type="predicted"/>
<gene>
    <name evidence="3" type="ORF">FGM01_11215</name>
</gene>
<evidence type="ECO:0000313" key="4">
    <source>
        <dbReference type="Proteomes" id="UP000315131"/>
    </source>
</evidence>
<sequence>MRKLLILCMSAILSMSIYSCRETTQEKTEEAAKAIGEDIESGAREAGEKIKKGAEKLEKEIDEEIHQTDDVNGEEAADDAI</sequence>
<keyword evidence="4" id="KW-1185">Reference proteome</keyword>
<feature type="signal peptide" evidence="2">
    <location>
        <begin position="1"/>
        <end position="19"/>
    </location>
</feature>
<accession>A0A550HZE6</accession>
<evidence type="ECO:0000256" key="1">
    <source>
        <dbReference type="SAM" id="MobiDB-lite"/>
    </source>
</evidence>
<dbReference type="RefSeq" id="WP_143411266.1">
    <property type="nucleotide sequence ID" value="NZ_VHSF01000003.1"/>
</dbReference>
<feature type="region of interest" description="Disordered" evidence="1">
    <location>
        <begin position="29"/>
        <end position="81"/>
    </location>
</feature>
<keyword evidence="2" id="KW-0732">Signal</keyword>
<evidence type="ECO:0000256" key="2">
    <source>
        <dbReference type="SAM" id="SignalP"/>
    </source>
</evidence>
<feature type="compositionally biased region" description="Acidic residues" evidence="1">
    <location>
        <begin position="71"/>
        <end position="81"/>
    </location>
</feature>
<comment type="caution">
    <text evidence="3">The sequence shown here is derived from an EMBL/GenBank/DDBJ whole genome shotgun (WGS) entry which is preliminary data.</text>
</comment>